<dbReference type="InterPro" id="IPR012373">
    <property type="entry name" value="Ferrdict_sens_TM"/>
</dbReference>
<dbReference type="FunFam" id="2.60.120.1440:FF:000001">
    <property type="entry name" value="Putative anti-sigma factor"/>
    <property type="match status" value="1"/>
</dbReference>
<keyword evidence="5" id="KW-1185">Reference proteome</keyword>
<name>A0A1N6H329_9BACT</name>
<evidence type="ECO:0000256" key="1">
    <source>
        <dbReference type="SAM" id="Phobius"/>
    </source>
</evidence>
<keyword evidence="1" id="KW-0472">Membrane</keyword>
<keyword evidence="1" id="KW-1133">Transmembrane helix</keyword>
<dbReference type="PANTHER" id="PTHR30273">
    <property type="entry name" value="PERIPLASMIC SIGNAL SENSOR AND SIGMA FACTOR ACTIVATOR FECR-RELATED"/>
    <property type="match status" value="1"/>
</dbReference>
<organism evidence="4 5">
    <name type="scientific">Chitinophaga niabensis</name>
    <dbReference type="NCBI Taxonomy" id="536979"/>
    <lineage>
        <taxon>Bacteria</taxon>
        <taxon>Pseudomonadati</taxon>
        <taxon>Bacteroidota</taxon>
        <taxon>Chitinophagia</taxon>
        <taxon>Chitinophagales</taxon>
        <taxon>Chitinophagaceae</taxon>
        <taxon>Chitinophaga</taxon>
    </lineage>
</organism>
<evidence type="ECO:0000259" key="2">
    <source>
        <dbReference type="Pfam" id="PF04773"/>
    </source>
</evidence>
<dbReference type="Proteomes" id="UP000185003">
    <property type="component" value="Unassembled WGS sequence"/>
</dbReference>
<dbReference type="InterPro" id="IPR006860">
    <property type="entry name" value="FecR"/>
</dbReference>
<sequence length="400" mass="44612">MAPAPQYIAQLLHKYLDGTLSEQEQAELKEWLSVSHEHRRFVETLGDDVMLGKLVAKEFSDEQEGVEAMLLQRTKSQLEFSQPVIQRMHFLRRWWAAASIIILLGGSAYFWIASQKNTHPANVTAQTDIVPGKKGAVLTLADGSQLVLDSLGNGVIAMQGGTAARIINGSLVYDGKEDAAVYYNTISTPKGRQFQLTLPDGTMVWLNAASSLRYPTFFTGKDRKVEMTGEAYFEVAKNKEMPFRVQLNNKAEVKVLGTHFDINAYANETSINTTLIEGSVQVSATSSGNYVTLKPGQQAQITQAGGPEIEVVDNPDIGKVVAWKNGLFNFSDASLEEVMRQLERWYDIEVVYEKDIPQKTFYGKLTRDISLQGLLRILERTGVRFRVEDRKLIVLPTGTE</sequence>
<proteinExistence type="predicted"/>
<dbReference type="OrthoDB" id="646755at2"/>
<dbReference type="Pfam" id="PF16344">
    <property type="entry name" value="FecR_C"/>
    <property type="match status" value="1"/>
</dbReference>
<evidence type="ECO:0000313" key="5">
    <source>
        <dbReference type="Proteomes" id="UP000185003"/>
    </source>
</evidence>
<keyword evidence="1" id="KW-0812">Transmembrane</keyword>
<dbReference type="InterPro" id="IPR032508">
    <property type="entry name" value="FecR_C"/>
</dbReference>
<dbReference type="RefSeq" id="WP_074240132.1">
    <property type="nucleotide sequence ID" value="NZ_FSRA01000001.1"/>
</dbReference>
<evidence type="ECO:0000313" key="4">
    <source>
        <dbReference type="EMBL" id="SIO14184.1"/>
    </source>
</evidence>
<accession>A0A1N6H329</accession>
<reference evidence="4 5" key="1">
    <citation type="submission" date="2016-11" db="EMBL/GenBank/DDBJ databases">
        <authorList>
            <person name="Jaros S."/>
            <person name="Januszkiewicz K."/>
            <person name="Wedrychowicz H."/>
        </authorList>
    </citation>
    <scope>NUCLEOTIDE SEQUENCE [LARGE SCALE GENOMIC DNA]</scope>
    <source>
        <strain evidence="4 5">DSM 24787</strain>
    </source>
</reference>
<dbReference type="Pfam" id="PF04773">
    <property type="entry name" value="FecR"/>
    <property type="match status" value="1"/>
</dbReference>
<protein>
    <submittedName>
        <fullName evidence="4">FecR protein</fullName>
    </submittedName>
</protein>
<feature type="domain" description="Protein FecR C-terminal" evidence="3">
    <location>
        <begin position="328"/>
        <end position="394"/>
    </location>
</feature>
<dbReference type="STRING" id="536979.SAMN04488055_3145"/>
<dbReference type="Gene3D" id="2.60.120.1440">
    <property type="match status" value="1"/>
</dbReference>
<feature type="transmembrane region" description="Helical" evidence="1">
    <location>
        <begin position="94"/>
        <end position="112"/>
    </location>
</feature>
<dbReference type="GO" id="GO:0016989">
    <property type="term" value="F:sigma factor antagonist activity"/>
    <property type="evidence" value="ECO:0007669"/>
    <property type="project" value="TreeGrafter"/>
</dbReference>
<dbReference type="PANTHER" id="PTHR30273:SF2">
    <property type="entry name" value="PROTEIN FECR"/>
    <property type="match status" value="1"/>
</dbReference>
<dbReference type="EMBL" id="FSRA01000001">
    <property type="protein sequence ID" value="SIO14184.1"/>
    <property type="molecule type" value="Genomic_DNA"/>
</dbReference>
<dbReference type="Gene3D" id="3.55.50.30">
    <property type="match status" value="1"/>
</dbReference>
<feature type="domain" description="FecR protein" evidence="2">
    <location>
        <begin position="185"/>
        <end position="281"/>
    </location>
</feature>
<evidence type="ECO:0000259" key="3">
    <source>
        <dbReference type="Pfam" id="PF16344"/>
    </source>
</evidence>
<dbReference type="AlphaFoldDB" id="A0A1N6H329"/>
<gene>
    <name evidence="4" type="ORF">SAMN04488055_3145</name>
</gene>